<accession>A0AAV8R417</accession>
<proteinExistence type="predicted"/>
<gene>
    <name evidence="1" type="ORF">OPV22_013517</name>
</gene>
<keyword evidence="2" id="KW-1185">Reference proteome</keyword>
<dbReference type="EMBL" id="JAQQAF010000004">
    <property type="protein sequence ID" value="KAJ8491796.1"/>
    <property type="molecule type" value="Genomic_DNA"/>
</dbReference>
<comment type="caution">
    <text evidence="1">The sequence shown here is derived from an EMBL/GenBank/DDBJ whole genome shotgun (WGS) entry which is preliminary data.</text>
</comment>
<name>A0AAV8R417_ENSVE</name>
<sequence length="125" mass="14002">MEESQSRRGASAHADVFATQFAARLDDYAEVFGDLAGSCSIPFFDLRRLRTAALAPSRILIKFPGFPGKPRIRIRNYPPLNYWHRLLASCLGSKNFAARREASPQRHSIQCRTVLSSHIVATVND</sequence>
<evidence type="ECO:0000313" key="1">
    <source>
        <dbReference type="EMBL" id="KAJ8491796.1"/>
    </source>
</evidence>
<organism evidence="1 2">
    <name type="scientific">Ensete ventricosum</name>
    <name type="common">Abyssinian banana</name>
    <name type="synonym">Musa ensete</name>
    <dbReference type="NCBI Taxonomy" id="4639"/>
    <lineage>
        <taxon>Eukaryota</taxon>
        <taxon>Viridiplantae</taxon>
        <taxon>Streptophyta</taxon>
        <taxon>Embryophyta</taxon>
        <taxon>Tracheophyta</taxon>
        <taxon>Spermatophyta</taxon>
        <taxon>Magnoliopsida</taxon>
        <taxon>Liliopsida</taxon>
        <taxon>Zingiberales</taxon>
        <taxon>Musaceae</taxon>
        <taxon>Ensete</taxon>
    </lineage>
</organism>
<protein>
    <submittedName>
        <fullName evidence="1">Uncharacterized protein</fullName>
    </submittedName>
</protein>
<reference evidence="1 2" key="1">
    <citation type="submission" date="2022-12" db="EMBL/GenBank/DDBJ databases">
        <title>Chromosome-scale assembly of the Ensete ventricosum genome.</title>
        <authorList>
            <person name="Dussert Y."/>
            <person name="Stocks J."/>
            <person name="Wendawek A."/>
            <person name="Woldeyes F."/>
            <person name="Nichols R.A."/>
            <person name="Borrell J.S."/>
        </authorList>
    </citation>
    <scope>NUCLEOTIDE SEQUENCE [LARGE SCALE GENOMIC DNA]</scope>
    <source>
        <strain evidence="2">cv. Maze</strain>
        <tissue evidence="1">Seeds</tissue>
    </source>
</reference>
<dbReference type="AlphaFoldDB" id="A0AAV8R417"/>
<dbReference type="Proteomes" id="UP001222027">
    <property type="component" value="Unassembled WGS sequence"/>
</dbReference>
<evidence type="ECO:0000313" key="2">
    <source>
        <dbReference type="Proteomes" id="UP001222027"/>
    </source>
</evidence>